<protein>
    <submittedName>
        <fullName evidence="1">Uncharacterized protein</fullName>
    </submittedName>
</protein>
<reference evidence="1" key="1">
    <citation type="submission" date="2021-01" db="EMBL/GenBank/DDBJ databases">
        <authorList>
            <person name="Corre E."/>
            <person name="Pelletier E."/>
            <person name="Niang G."/>
            <person name="Scheremetjew M."/>
            <person name="Finn R."/>
            <person name="Kale V."/>
            <person name="Holt S."/>
            <person name="Cochrane G."/>
            <person name="Meng A."/>
            <person name="Brown T."/>
            <person name="Cohen L."/>
        </authorList>
    </citation>
    <scope>NUCLEOTIDE SEQUENCE</scope>
    <source>
        <strain evidence="1">B650</strain>
    </source>
</reference>
<organism evidence="1">
    <name type="scientific">Leptocylindrus danicus</name>
    <dbReference type="NCBI Taxonomy" id="163516"/>
    <lineage>
        <taxon>Eukaryota</taxon>
        <taxon>Sar</taxon>
        <taxon>Stramenopiles</taxon>
        <taxon>Ochrophyta</taxon>
        <taxon>Bacillariophyta</taxon>
        <taxon>Coscinodiscophyceae</taxon>
        <taxon>Chaetocerotophycidae</taxon>
        <taxon>Leptocylindrales</taxon>
        <taxon>Leptocylindraceae</taxon>
        <taxon>Leptocylindrus</taxon>
    </lineage>
</organism>
<dbReference type="AlphaFoldDB" id="A0A7S2KDZ2"/>
<accession>A0A7S2KDZ2</accession>
<name>A0A7S2KDZ2_9STRA</name>
<dbReference type="Gene3D" id="2.30.110.10">
    <property type="entry name" value="Electron Transport, Fmn-binding Protein, Chain A"/>
    <property type="match status" value="1"/>
</dbReference>
<dbReference type="EMBL" id="HBGY01013090">
    <property type="protein sequence ID" value="CAD9574091.1"/>
    <property type="molecule type" value="Transcribed_RNA"/>
</dbReference>
<gene>
    <name evidence="1" type="ORF">LDAN0321_LOCUS8385</name>
</gene>
<sequence length="264" mass="30288">MNAIQRSALGYRSVVLQRFVLRGSSGRRHFTIPAGRPLDLLKDASERRRLCNKDGFRTPNKHWVFQISVSPSNPNVMAPVLRTVGFQRVGDHGIDFIMKRGVGSALLSDRRPASMLYTEGHYLPGEHVEQWRADGHCDVLDLHEVFDNVSHATITGMIGSKRAAKEAEQLFGSNVDQCQVVSKDRQVLPNHSHFIELVQNIRLDLENGDISNEEIEDSVQAYRFYPNRMERMIGSPDQVVWDRWEWMLEQDGKDWKDPVHLLPY</sequence>
<dbReference type="InterPro" id="IPR012349">
    <property type="entry name" value="Split_barrel_FMN-bd"/>
</dbReference>
<proteinExistence type="predicted"/>
<evidence type="ECO:0000313" key="1">
    <source>
        <dbReference type="EMBL" id="CAD9574091.1"/>
    </source>
</evidence>